<comment type="pathway">
    <text evidence="5 6">Carbohydrate biosynthesis; gluconeogenesis.</text>
</comment>
<dbReference type="Proteomes" id="UP000683559">
    <property type="component" value="Chromosome"/>
</dbReference>
<comment type="similarity">
    <text evidence="1 5 6">Belongs to the triosephosphate isomerase family.</text>
</comment>
<reference evidence="7 8" key="1">
    <citation type="submission" date="2021-06" db="EMBL/GenBank/DDBJ databases">
        <title>Gemonas diversity in paddy soil.</title>
        <authorList>
            <person name="Liu G."/>
        </authorList>
    </citation>
    <scope>NUCLEOTIDE SEQUENCE [LARGE SCALE GENOMIC DNA]</scope>
    <source>
        <strain evidence="7 8">RG2</strain>
    </source>
</reference>
<dbReference type="PANTHER" id="PTHR21139:SF42">
    <property type="entry name" value="TRIOSEPHOSPHATE ISOMERASE"/>
    <property type="match status" value="1"/>
</dbReference>
<dbReference type="PROSITE" id="PS00171">
    <property type="entry name" value="TIM_1"/>
    <property type="match status" value="1"/>
</dbReference>
<dbReference type="NCBIfam" id="TIGR00419">
    <property type="entry name" value="tim"/>
    <property type="match status" value="1"/>
</dbReference>
<feature type="active site" description="Electrophile" evidence="5">
    <location>
        <position position="95"/>
    </location>
</feature>
<feature type="binding site" evidence="5">
    <location>
        <begin position="234"/>
        <end position="235"/>
    </location>
    <ligand>
        <name>substrate</name>
    </ligand>
</feature>
<keyword evidence="3 5" id="KW-0963">Cytoplasm</keyword>
<keyword evidence="8" id="KW-1185">Reference proteome</keyword>
<comment type="subcellular location">
    <subcellularLocation>
        <location evidence="5 6">Cytoplasm</location>
    </subcellularLocation>
</comment>
<evidence type="ECO:0000313" key="8">
    <source>
        <dbReference type="Proteomes" id="UP000683559"/>
    </source>
</evidence>
<name>A0ABX8LQL6_9BACT</name>
<evidence type="ECO:0000256" key="3">
    <source>
        <dbReference type="ARBA" id="ARBA00022490"/>
    </source>
</evidence>
<evidence type="ECO:0000256" key="4">
    <source>
        <dbReference type="ARBA" id="ARBA00023152"/>
    </source>
</evidence>
<comment type="function">
    <text evidence="5">Involved in the gluconeogenesis. Catalyzes stereospecifically the conversion of dihydroxyacetone phosphate (DHAP) to D-glyceraldehyde-3-phosphate (G3P).</text>
</comment>
<protein>
    <recommendedName>
        <fullName evidence="5 6">Triosephosphate isomerase</fullName>
        <shortName evidence="5">TIM</shortName>
        <shortName evidence="5">TPI</shortName>
        <ecNumber evidence="5 6">5.3.1.1</ecNumber>
    </recommendedName>
    <alternativeName>
        <fullName evidence="5">Triose-phosphate isomerase</fullName>
    </alternativeName>
</protein>
<evidence type="ECO:0000256" key="6">
    <source>
        <dbReference type="RuleBase" id="RU363013"/>
    </source>
</evidence>
<dbReference type="PROSITE" id="PS51440">
    <property type="entry name" value="TIM_2"/>
    <property type="match status" value="1"/>
</dbReference>
<dbReference type="InterPro" id="IPR022896">
    <property type="entry name" value="TrioseP_Isoase_bac/euk"/>
</dbReference>
<keyword evidence="5 6" id="KW-0413">Isomerase</keyword>
<dbReference type="GO" id="GO:0004807">
    <property type="term" value="F:triose-phosphate isomerase activity"/>
    <property type="evidence" value="ECO:0007669"/>
    <property type="project" value="UniProtKB-EC"/>
</dbReference>
<comment type="catalytic activity">
    <reaction evidence="5 6">
        <text>D-glyceraldehyde 3-phosphate = dihydroxyacetone phosphate</text>
        <dbReference type="Rhea" id="RHEA:18585"/>
        <dbReference type="ChEBI" id="CHEBI:57642"/>
        <dbReference type="ChEBI" id="CHEBI:59776"/>
        <dbReference type="EC" id="5.3.1.1"/>
    </reaction>
</comment>
<evidence type="ECO:0000256" key="1">
    <source>
        <dbReference type="ARBA" id="ARBA00007422"/>
    </source>
</evidence>
<keyword evidence="4 5" id="KW-0324">Glycolysis</keyword>
<dbReference type="CDD" id="cd00311">
    <property type="entry name" value="TIM"/>
    <property type="match status" value="1"/>
</dbReference>
<dbReference type="HAMAP" id="MF_00147_B">
    <property type="entry name" value="TIM_B"/>
    <property type="match status" value="1"/>
</dbReference>
<proteinExistence type="inferred from homology"/>
<dbReference type="Pfam" id="PF00121">
    <property type="entry name" value="TIM"/>
    <property type="match status" value="1"/>
</dbReference>
<organism evidence="7 8">
    <name type="scientific">Geomonas subterranea</name>
    <dbReference type="NCBI Taxonomy" id="2847989"/>
    <lineage>
        <taxon>Bacteria</taxon>
        <taxon>Pseudomonadati</taxon>
        <taxon>Thermodesulfobacteriota</taxon>
        <taxon>Desulfuromonadia</taxon>
        <taxon>Geobacterales</taxon>
        <taxon>Geobacteraceae</taxon>
        <taxon>Geomonas</taxon>
    </lineage>
</organism>
<keyword evidence="2 5" id="KW-0312">Gluconeogenesis</keyword>
<feature type="binding site" evidence="5">
    <location>
        <position position="173"/>
    </location>
    <ligand>
        <name>substrate</name>
    </ligand>
</feature>
<sequence>MRKPVIAGNWKLYKTKDEALALIEELAPLVAGVDNVEVVVAPVFTVLPSLPSALAGTSISLAAQDVFWEEEGAFTGEVSPRMLLDAGASHVIIGHSERRQYFGETDQTVNKKIKAALKGALVPIFCIGETLEAREAGDTFKVLERQVRGGLEGLTEPQFAPVIIAYEPVWAIGTGKVATDEQAQEAHAFIRGVVAKMFGQAAADKVRILYGGSVKPDNVKGLMSCTDIDGALVGGASLKGASFASIVRFGE</sequence>
<feature type="binding site" evidence="5">
    <location>
        <position position="213"/>
    </location>
    <ligand>
        <name>substrate</name>
    </ligand>
</feature>
<dbReference type="EC" id="5.3.1.1" evidence="5 6"/>
<evidence type="ECO:0000313" key="7">
    <source>
        <dbReference type="EMBL" id="QXE91815.1"/>
    </source>
</evidence>
<dbReference type="PANTHER" id="PTHR21139">
    <property type="entry name" value="TRIOSEPHOSPHATE ISOMERASE"/>
    <property type="match status" value="1"/>
</dbReference>
<dbReference type="EMBL" id="CP077683">
    <property type="protein sequence ID" value="QXE91815.1"/>
    <property type="molecule type" value="Genomic_DNA"/>
</dbReference>
<dbReference type="RefSeq" id="WP_217288389.1">
    <property type="nucleotide sequence ID" value="NZ_CP077683.1"/>
</dbReference>
<dbReference type="InterPro" id="IPR000652">
    <property type="entry name" value="Triosephosphate_isomerase"/>
</dbReference>
<evidence type="ECO:0000256" key="2">
    <source>
        <dbReference type="ARBA" id="ARBA00022432"/>
    </source>
</evidence>
<evidence type="ECO:0000256" key="5">
    <source>
        <dbReference type="HAMAP-Rule" id="MF_00147"/>
    </source>
</evidence>
<gene>
    <name evidence="5 7" type="primary">tpiA</name>
    <name evidence="7" type="ORF">KP001_04560</name>
</gene>
<dbReference type="InterPro" id="IPR020861">
    <property type="entry name" value="Triosephosphate_isomerase_AS"/>
</dbReference>
<accession>A0ABX8LQL6</accession>
<feature type="binding site" evidence="5">
    <location>
        <begin position="9"/>
        <end position="11"/>
    </location>
    <ligand>
        <name>substrate</name>
    </ligand>
</feature>
<comment type="pathway">
    <text evidence="5 6">Carbohydrate degradation; glycolysis; D-glyceraldehyde 3-phosphate from glycerone phosphate: step 1/1.</text>
</comment>
<comment type="subunit">
    <text evidence="5 6">Homodimer.</text>
</comment>
<feature type="active site" description="Proton acceptor" evidence="5">
    <location>
        <position position="167"/>
    </location>
</feature>